<reference evidence="1" key="1">
    <citation type="submission" date="2020-02" db="EMBL/GenBank/DDBJ databases">
        <authorList>
            <person name="Meier V. D."/>
        </authorList>
    </citation>
    <scope>NUCLEOTIDE SEQUENCE</scope>
    <source>
        <strain evidence="1">AVDCRST_MAG61</strain>
    </source>
</reference>
<dbReference type="InterPro" id="IPR021243">
    <property type="entry name" value="DUF2804"/>
</dbReference>
<name>A0A6J4K447_9ACTN</name>
<dbReference type="PANTHER" id="PTHR35868">
    <property type="entry name" value="DUF2804 DOMAIN-CONTAINING PROTEIN-RELATED"/>
    <property type="match status" value="1"/>
</dbReference>
<dbReference type="SUPFAM" id="SSF159245">
    <property type="entry name" value="AttH-like"/>
    <property type="match status" value="1"/>
</dbReference>
<proteinExistence type="predicted"/>
<dbReference type="EMBL" id="CADCTT010000080">
    <property type="protein sequence ID" value="CAA9295206.1"/>
    <property type="molecule type" value="Genomic_DNA"/>
</dbReference>
<gene>
    <name evidence="1" type="ORF">AVDCRST_MAG61-645</name>
</gene>
<protein>
    <recommendedName>
        <fullName evidence="2">DUF2804 family protein</fullName>
    </recommendedName>
</protein>
<dbReference type="PANTHER" id="PTHR35868:SF4">
    <property type="entry name" value="DUF2804 DOMAIN-CONTAINING PROTEIN"/>
    <property type="match status" value="1"/>
</dbReference>
<sequence length="279" mass="30701">MQVTAYRGAAADRPTGLPLPPARAPMLRHWRLHKGWRYVGVWSPTVSVCAARVQVGPVRQEFWGVWDRSAGRLSEHTRLLAGRVHLSPGAVRVRDGDAHLDLVLAEDDATAFEVVTPVGRSWTWTRKQAVRALGTAVLDGRRLPVDGVALIDDNDGFHPRRTHWWWSGGTAVLGDGRTATWSVIVGLNDQPPHTENTLWLDGRPQPLGPVTFAPDLSRVSFDDGTALDFTAESERASRVNLLGIRSAYRQPFGTFAGTLPGGLVVRQGYGVMEDHQALW</sequence>
<evidence type="ECO:0000313" key="1">
    <source>
        <dbReference type="EMBL" id="CAA9295206.1"/>
    </source>
</evidence>
<accession>A0A6J4K447</accession>
<dbReference type="Pfam" id="PF10974">
    <property type="entry name" value="DUF2804"/>
    <property type="match status" value="1"/>
</dbReference>
<dbReference type="AlphaFoldDB" id="A0A6J4K447"/>
<evidence type="ECO:0008006" key="2">
    <source>
        <dbReference type="Google" id="ProtNLM"/>
    </source>
</evidence>
<organism evidence="1">
    <name type="scientific">uncultured Friedmanniella sp</name>
    <dbReference type="NCBI Taxonomy" id="335381"/>
    <lineage>
        <taxon>Bacteria</taxon>
        <taxon>Bacillati</taxon>
        <taxon>Actinomycetota</taxon>
        <taxon>Actinomycetes</taxon>
        <taxon>Propionibacteriales</taxon>
        <taxon>Nocardioidaceae</taxon>
        <taxon>Friedmanniella</taxon>
        <taxon>environmental samples</taxon>
    </lineage>
</organism>